<dbReference type="InterPro" id="IPR011066">
    <property type="entry name" value="MscS_channel_C_sf"/>
</dbReference>
<evidence type="ECO:0000313" key="14">
    <source>
        <dbReference type="Proteomes" id="UP000484547"/>
    </source>
</evidence>
<feature type="transmembrane region" description="Helical" evidence="7">
    <location>
        <begin position="104"/>
        <end position="122"/>
    </location>
</feature>
<evidence type="ECO:0000313" key="11">
    <source>
        <dbReference type="EMBL" id="MTT75510.1"/>
    </source>
</evidence>
<dbReference type="Pfam" id="PF00924">
    <property type="entry name" value="MS_channel_2nd"/>
    <property type="match status" value="1"/>
</dbReference>
<dbReference type="InterPro" id="IPR006685">
    <property type="entry name" value="MscS_channel_2nd"/>
</dbReference>
<feature type="transmembrane region" description="Helical" evidence="7">
    <location>
        <begin position="172"/>
        <end position="190"/>
    </location>
</feature>
<comment type="caution">
    <text evidence="11">The sequence shown here is derived from an EMBL/GenBank/DDBJ whole genome shotgun (WGS) entry which is preliminary data.</text>
</comment>
<evidence type="ECO:0000259" key="10">
    <source>
        <dbReference type="Pfam" id="PF21088"/>
    </source>
</evidence>
<dbReference type="GO" id="GO:0005886">
    <property type="term" value="C:plasma membrane"/>
    <property type="evidence" value="ECO:0007669"/>
    <property type="project" value="UniProtKB-SubCell"/>
</dbReference>
<dbReference type="EMBL" id="WNBM01000002">
    <property type="protein sequence ID" value="MTT75510.1"/>
    <property type="molecule type" value="Genomic_DNA"/>
</dbReference>
<evidence type="ECO:0000256" key="6">
    <source>
        <dbReference type="ARBA" id="ARBA00023136"/>
    </source>
</evidence>
<dbReference type="EMBL" id="WNBW01000002">
    <property type="protein sequence ID" value="MTU03572.1"/>
    <property type="molecule type" value="Genomic_DNA"/>
</dbReference>
<proteinExistence type="inferred from homology"/>
<dbReference type="InterPro" id="IPR049278">
    <property type="entry name" value="MS_channel_C"/>
</dbReference>
<keyword evidence="3" id="KW-1003">Cell membrane</keyword>
<keyword evidence="4 7" id="KW-0812">Transmembrane</keyword>
<evidence type="ECO:0000313" key="12">
    <source>
        <dbReference type="EMBL" id="MTU03572.1"/>
    </source>
</evidence>
<evidence type="ECO:0000256" key="1">
    <source>
        <dbReference type="ARBA" id="ARBA00004651"/>
    </source>
</evidence>
<dbReference type="SUPFAM" id="SSF50182">
    <property type="entry name" value="Sm-like ribonucleoproteins"/>
    <property type="match status" value="1"/>
</dbReference>
<sequence>MLQYLQISFRGVTTMDLDALFILLQPWLRPFLAFVFFTFLRYFYRAVLLRVLHRFNSKTSFEYGEDLLNAFEKPVHFFLFIFAIYAALNCSPLTFIADHPSIDQLLRSFFIICFIWGLYNLSDTTHGIAMKVLLKAGVEFDLALSNVVSTTLRILLIILGFVMIAKEWNYDITGFIASLSIGSLAVALAAKDSLANVFGSLVIIIDKPFVIGDWISANGIEGTVEKITFRSTCLRTFPQELVYIPNSLLSNTAITNFSKREKRRLDFVLGLTYDTTYQQMEKFVGRLREYLMHHDGVYDDGITVNFQDFGGSSLDIRIICYTKASAYASFMDVRQQINIDIMKMLEEENLGCAFPSTSVYFETPLVQKQAAPPTDAPKTEVQA</sequence>
<evidence type="ECO:0000256" key="3">
    <source>
        <dbReference type="ARBA" id="ARBA00022475"/>
    </source>
</evidence>
<dbReference type="SUPFAM" id="SSF82689">
    <property type="entry name" value="Mechanosensitive channel protein MscS (YggB), C-terminal domain"/>
    <property type="match status" value="1"/>
</dbReference>
<name>A0A7X2XFJ4_9FIRM</name>
<dbReference type="InterPro" id="IPR011014">
    <property type="entry name" value="MscS_channel_TM-2"/>
</dbReference>
<feature type="transmembrane region" description="Helical" evidence="7">
    <location>
        <begin position="20"/>
        <end position="44"/>
    </location>
</feature>
<dbReference type="Pfam" id="PF21088">
    <property type="entry name" value="MS_channel_1st"/>
    <property type="match status" value="1"/>
</dbReference>
<dbReference type="PANTHER" id="PTHR30566:SF5">
    <property type="entry name" value="MECHANOSENSITIVE ION CHANNEL PROTEIN 1, MITOCHONDRIAL-RELATED"/>
    <property type="match status" value="1"/>
</dbReference>
<evidence type="ECO:0000256" key="5">
    <source>
        <dbReference type="ARBA" id="ARBA00022989"/>
    </source>
</evidence>
<feature type="transmembrane region" description="Helical" evidence="7">
    <location>
        <begin position="77"/>
        <end position="97"/>
    </location>
</feature>
<feature type="domain" description="Mechanosensitive ion channel transmembrane helices 2/3" evidence="10">
    <location>
        <begin position="151"/>
        <end position="191"/>
    </location>
</feature>
<dbReference type="Proteomes" id="UP000484547">
    <property type="component" value="Unassembled WGS sequence"/>
</dbReference>
<accession>A0A7X2XFJ4</accession>
<dbReference type="Pfam" id="PF21082">
    <property type="entry name" value="MS_channel_3rd"/>
    <property type="match status" value="1"/>
</dbReference>
<keyword evidence="5 7" id="KW-1133">Transmembrane helix</keyword>
<keyword evidence="13" id="KW-1185">Reference proteome</keyword>
<dbReference type="Proteomes" id="UP000443070">
    <property type="component" value="Unassembled WGS sequence"/>
</dbReference>
<evidence type="ECO:0000256" key="4">
    <source>
        <dbReference type="ARBA" id="ARBA00022692"/>
    </source>
</evidence>
<dbReference type="SUPFAM" id="SSF82861">
    <property type="entry name" value="Mechanosensitive channel protein MscS (YggB), transmembrane region"/>
    <property type="match status" value="1"/>
</dbReference>
<evidence type="ECO:0000259" key="8">
    <source>
        <dbReference type="Pfam" id="PF00924"/>
    </source>
</evidence>
<feature type="domain" description="Mechanosensitive ion channel MscS C-terminal" evidence="9">
    <location>
        <begin position="266"/>
        <end position="350"/>
    </location>
</feature>
<comment type="subcellular location">
    <subcellularLocation>
        <location evidence="1">Cell membrane</location>
        <topology evidence="1">Multi-pass membrane protein</topology>
    </subcellularLocation>
</comment>
<keyword evidence="6 7" id="KW-0472">Membrane</keyword>
<dbReference type="Gene3D" id="2.30.30.60">
    <property type="match status" value="1"/>
</dbReference>
<dbReference type="InterPro" id="IPR010920">
    <property type="entry name" value="LSM_dom_sf"/>
</dbReference>
<evidence type="ECO:0000256" key="2">
    <source>
        <dbReference type="ARBA" id="ARBA00008017"/>
    </source>
</evidence>
<gene>
    <name evidence="11" type="ORF">GMD11_04375</name>
    <name evidence="12" type="ORF">GMD18_04020</name>
</gene>
<dbReference type="InterPro" id="IPR023408">
    <property type="entry name" value="MscS_beta-dom_sf"/>
</dbReference>
<dbReference type="AlphaFoldDB" id="A0A7X2XFJ4"/>
<feature type="domain" description="Mechanosensitive ion channel MscS" evidence="8">
    <location>
        <begin position="192"/>
        <end position="259"/>
    </location>
</feature>
<evidence type="ECO:0000313" key="13">
    <source>
        <dbReference type="Proteomes" id="UP000443070"/>
    </source>
</evidence>
<dbReference type="Gene3D" id="3.30.70.100">
    <property type="match status" value="1"/>
</dbReference>
<dbReference type="GO" id="GO:0055085">
    <property type="term" value="P:transmembrane transport"/>
    <property type="evidence" value="ECO:0007669"/>
    <property type="project" value="InterPro"/>
</dbReference>
<reference evidence="13 14" key="1">
    <citation type="journal article" date="2019" name="Nat. Med.">
        <title>A library of human gut bacterial isolates paired with longitudinal multiomics data enables mechanistic microbiome research.</title>
        <authorList>
            <person name="Poyet M."/>
            <person name="Groussin M."/>
            <person name="Gibbons S.M."/>
            <person name="Avila-Pacheco J."/>
            <person name="Jiang X."/>
            <person name="Kearney S.M."/>
            <person name="Perrotta A.R."/>
            <person name="Berdy B."/>
            <person name="Zhao S."/>
            <person name="Lieberman T.D."/>
            <person name="Swanson P.K."/>
            <person name="Smith M."/>
            <person name="Roesemann S."/>
            <person name="Alexander J.E."/>
            <person name="Rich S.A."/>
            <person name="Livny J."/>
            <person name="Vlamakis H."/>
            <person name="Clish C."/>
            <person name="Bullock K."/>
            <person name="Deik A."/>
            <person name="Scott J."/>
            <person name="Pierce K.A."/>
            <person name="Xavier R.J."/>
            <person name="Alm E.J."/>
        </authorList>
    </citation>
    <scope>NUCLEOTIDE SEQUENCE [LARGE SCALE GENOMIC DNA]</scope>
    <source>
        <strain evidence="11 14">BIOML-A13</strain>
        <strain evidence="12 13">BIOML-A3</strain>
    </source>
</reference>
<dbReference type="InterPro" id="IPR049142">
    <property type="entry name" value="MS_channel_1st"/>
</dbReference>
<evidence type="ECO:0000256" key="7">
    <source>
        <dbReference type="SAM" id="Phobius"/>
    </source>
</evidence>
<dbReference type="Gene3D" id="1.10.287.1260">
    <property type="match status" value="1"/>
</dbReference>
<dbReference type="OrthoDB" id="9809206at2"/>
<protein>
    <submittedName>
        <fullName evidence="11">Mechanosensitive ion channel</fullName>
    </submittedName>
</protein>
<evidence type="ECO:0000259" key="9">
    <source>
        <dbReference type="Pfam" id="PF21082"/>
    </source>
</evidence>
<organism evidence="11 14">
    <name type="scientific">Phascolarctobacterium faecium</name>
    <dbReference type="NCBI Taxonomy" id="33025"/>
    <lineage>
        <taxon>Bacteria</taxon>
        <taxon>Bacillati</taxon>
        <taxon>Bacillota</taxon>
        <taxon>Negativicutes</taxon>
        <taxon>Acidaminococcales</taxon>
        <taxon>Acidaminococcaceae</taxon>
        <taxon>Phascolarctobacterium</taxon>
    </lineage>
</organism>
<dbReference type="PANTHER" id="PTHR30566">
    <property type="entry name" value="YNAI-RELATED MECHANOSENSITIVE ION CHANNEL"/>
    <property type="match status" value="1"/>
</dbReference>
<feature type="transmembrane region" description="Helical" evidence="7">
    <location>
        <begin position="142"/>
        <end position="165"/>
    </location>
</feature>
<comment type="similarity">
    <text evidence="2">Belongs to the MscS (TC 1.A.23) family.</text>
</comment>